<protein>
    <submittedName>
        <fullName evidence="1">Uncharacterized protein</fullName>
    </submittedName>
</protein>
<reference evidence="1 2" key="1">
    <citation type="submission" date="2017-06" db="EMBL/GenBank/DDBJ databases">
        <title>Complete Genome Sequence of the Soil Carbazole-Degrading Bacterium Nocardioides aromaticivorans IC177.</title>
        <authorList>
            <person name="Vejarano F."/>
            <person name="Suzuki-Minakuchi C."/>
            <person name="Ohtsubo Y."/>
            <person name="Tsuda M."/>
            <person name="Okada K."/>
            <person name="Nojiri H."/>
        </authorList>
    </citation>
    <scope>NUCLEOTIDE SEQUENCE [LARGE SCALE GENOMIC DNA]</scope>
    <source>
        <strain evidence="1 2">IC177</strain>
    </source>
</reference>
<dbReference type="EMBL" id="CP022295">
    <property type="protein sequence ID" value="QSR27098.1"/>
    <property type="molecule type" value="Genomic_DNA"/>
</dbReference>
<dbReference type="Proteomes" id="UP000662818">
    <property type="component" value="Chromosome"/>
</dbReference>
<evidence type="ECO:0000313" key="2">
    <source>
        <dbReference type="Proteomes" id="UP000662818"/>
    </source>
</evidence>
<evidence type="ECO:0000313" key="1">
    <source>
        <dbReference type="EMBL" id="QSR27098.1"/>
    </source>
</evidence>
<gene>
    <name evidence="1" type="ORF">CFH99_15840</name>
</gene>
<sequence>MSDVVKAHASRVAHRAQRALKSALGHEEAVLTREDEDLLAAEYDAARGFARSRVLRSKEAHEHAAGAPVMTWPVLRRA</sequence>
<keyword evidence="2" id="KW-1185">Reference proteome</keyword>
<accession>A0ABX7PN80</accession>
<organism evidence="1 2">
    <name type="scientific">Nocardioides aromaticivorans</name>
    <dbReference type="NCBI Taxonomy" id="200618"/>
    <lineage>
        <taxon>Bacteria</taxon>
        <taxon>Bacillati</taxon>
        <taxon>Actinomycetota</taxon>
        <taxon>Actinomycetes</taxon>
        <taxon>Propionibacteriales</taxon>
        <taxon>Nocardioidaceae</taxon>
        <taxon>Nocardioides</taxon>
    </lineage>
</organism>
<name>A0ABX7PN80_9ACTN</name>
<proteinExistence type="predicted"/>